<dbReference type="Gene3D" id="3.30.420.10">
    <property type="entry name" value="Ribonuclease H-like superfamily/Ribonuclease H"/>
    <property type="match status" value="1"/>
</dbReference>
<dbReference type="AlphaFoldDB" id="A0A8X6PF97"/>
<sequence>MLLSLKFHESILLYHSIKSPELSFILRAVFTTIQLELTTSLTTENFQKSFRIYMARSGTPSIVYSDNGTNLVGANNLIKRINWETVSKHSTVDKIDRKLIPPSAIWWGGFWERLIGMIE</sequence>
<reference evidence="1" key="1">
    <citation type="submission" date="2020-08" db="EMBL/GenBank/DDBJ databases">
        <title>Multicomponent nature underlies the extraordinary mechanical properties of spider dragline silk.</title>
        <authorList>
            <person name="Kono N."/>
            <person name="Nakamura H."/>
            <person name="Mori M."/>
            <person name="Yoshida Y."/>
            <person name="Ohtoshi R."/>
            <person name="Malay A.D."/>
            <person name="Moran D.A.P."/>
            <person name="Tomita M."/>
            <person name="Numata K."/>
            <person name="Arakawa K."/>
        </authorList>
    </citation>
    <scope>NUCLEOTIDE SEQUENCE</scope>
</reference>
<dbReference type="OrthoDB" id="6434705at2759"/>
<organism evidence="1 2">
    <name type="scientific">Nephila pilipes</name>
    <name type="common">Giant wood spider</name>
    <name type="synonym">Nephila maculata</name>
    <dbReference type="NCBI Taxonomy" id="299642"/>
    <lineage>
        <taxon>Eukaryota</taxon>
        <taxon>Metazoa</taxon>
        <taxon>Ecdysozoa</taxon>
        <taxon>Arthropoda</taxon>
        <taxon>Chelicerata</taxon>
        <taxon>Arachnida</taxon>
        <taxon>Araneae</taxon>
        <taxon>Araneomorphae</taxon>
        <taxon>Entelegynae</taxon>
        <taxon>Araneoidea</taxon>
        <taxon>Nephilidae</taxon>
        <taxon>Nephila</taxon>
    </lineage>
</organism>
<gene>
    <name evidence="1" type="primary">AVEN_156785_1</name>
    <name evidence="1" type="ORF">NPIL_82551</name>
</gene>
<protein>
    <submittedName>
        <fullName evidence="1">Integrase catalytic domain-containing protein</fullName>
    </submittedName>
</protein>
<dbReference type="Proteomes" id="UP000887013">
    <property type="component" value="Unassembled WGS sequence"/>
</dbReference>
<dbReference type="EMBL" id="BMAW01068505">
    <property type="protein sequence ID" value="GFT64816.1"/>
    <property type="molecule type" value="Genomic_DNA"/>
</dbReference>
<keyword evidence="2" id="KW-1185">Reference proteome</keyword>
<evidence type="ECO:0000313" key="1">
    <source>
        <dbReference type="EMBL" id="GFT64816.1"/>
    </source>
</evidence>
<comment type="caution">
    <text evidence="1">The sequence shown here is derived from an EMBL/GenBank/DDBJ whole genome shotgun (WGS) entry which is preliminary data.</text>
</comment>
<dbReference type="PANTHER" id="PTHR47331:SF1">
    <property type="entry name" value="GAG-LIKE PROTEIN"/>
    <property type="match status" value="1"/>
</dbReference>
<accession>A0A8X6PF97</accession>
<proteinExistence type="predicted"/>
<dbReference type="GO" id="GO:0003676">
    <property type="term" value="F:nucleic acid binding"/>
    <property type="evidence" value="ECO:0007669"/>
    <property type="project" value="InterPro"/>
</dbReference>
<dbReference type="InterPro" id="IPR036397">
    <property type="entry name" value="RNaseH_sf"/>
</dbReference>
<dbReference type="PANTHER" id="PTHR47331">
    <property type="entry name" value="PHD-TYPE DOMAIN-CONTAINING PROTEIN"/>
    <property type="match status" value="1"/>
</dbReference>
<evidence type="ECO:0000313" key="2">
    <source>
        <dbReference type="Proteomes" id="UP000887013"/>
    </source>
</evidence>
<name>A0A8X6PF97_NEPPI</name>